<keyword evidence="1" id="KW-0812">Transmembrane</keyword>
<dbReference type="Proteomes" id="UP000244140">
    <property type="component" value="Unassembled WGS sequence"/>
</dbReference>
<dbReference type="RefSeq" id="WP_002383813.1">
    <property type="nucleotide sequence ID" value="NZ_CP039296.1"/>
</dbReference>
<name>A0A7H0FKX8_ENTFL</name>
<evidence type="ECO:0000313" key="7">
    <source>
        <dbReference type="Proteomes" id="UP000516122"/>
    </source>
</evidence>
<evidence type="ECO:0000313" key="6">
    <source>
        <dbReference type="Proteomes" id="UP000254396"/>
    </source>
</evidence>
<keyword evidence="1" id="KW-0472">Membrane</keyword>
<reference evidence="3 7" key="3">
    <citation type="submission" date="2020-08" db="EMBL/GenBank/DDBJ databases">
        <title>Enterococcus faecalis SF28073 genome assembly.</title>
        <authorList>
            <person name="Duerkop B.A."/>
            <person name="Johnson C.N."/>
        </authorList>
    </citation>
    <scope>NUCLEOTIDE SEQUENCE [LARGE SCALE GENOMIC DNA]</scope>
    <source>
        <strain evidence="3 7">SF28073</strain>
    </source>
</reference>
<proteinExistence type="predicted"/>
<accession>A0A7H0FKX8</accession>
<dbReference type="EMBL" id="CP060804">
    <property type="protein sequence ID" value="QNP36694.1"/>
    <property type="molecule type" value="Genomic_DNA"/>
</dbReference>
<dbReference type="AlphaFoldDB" id="A0A7H0FKX8"/>
<evidence type="ECO:0000313" key="2">
    <source>
        <dbReference type="EMBL" id="PTN78091.1"/>
    </source>
</evidence>
<reference evidence="2 5" key="1">
    <citation type="submission" date="2018-04" db="EMBL/GenBank/DDBJ databases">
        <authorList>
            <person name="Van Tyne D."/>
        </authorList>
    </citation>
    <scope>NUCLEOTIDE SEQUENCE [LARGE SCALE GENOMIC DNA]</scope>
    <source>
        <strain evidence="2 5">B2535</strain>
    </source>
</reference>
<evidence type="ECO:0000256" key="1">
    <source>
        <dbReference type="SAM" id="Phobius"/>
    </source>
</evidence>
<sequence>MLEALFWDHNGDFQSATAAAAVALIGAIISAVFSWLSYKNSVKTAERQYIMEQKKIDANLKAKARIEWIIGVRDKTSELVSLLLSLQKEKTVFYEQWLEIEKVSELLKLYFNSKMNKKVNSEIYIEQNKIIISETATSIVLKENNNINKHAYIKKYIECLVELYKDDNYKNISNKIRFYHDSINKLYEDNFEYWMSHEQSELEKIKNTPPEKLEGEDYDYVAAEKNIEHYQRKIKDIEVSLTNYHKAIDFFTTVISLYLKIEWDKAKEGQ</sequence>
<dbReference type="Proteomes" id="UP000516122">
    <property type="component" value="Chromosome"/>
</dbReference>
<keyword evidence="1" id="KW-1133">Transmembrane helix</keyword>
<dbReference type="Proteomes" id="UP000254396">
    <property type="component" value="Unassembled WGS sequence"/>
</dbReference>
<dbReference type="EMBL" id="UGIX01000001">
    <property type="protein sequence ID" value="STP65852.1"/>
    <property type="molecule type" value="Genomic_DNA"/>
</dbReference>
<evidence type="ECO:0000313" key="4">
    <source>
        <dbReference type="EMBL" id="STP65852.1"/>
    </source>
</evidence>
<evidence type="ECO:0000313" key="3">
    <source>
        <dbReference type="EMBL" id="QNP36694.1"/>
    </source>
</evidence>
<reference evidence="4 6" key="2">
    <citation type="submission" date="2018-06" db="EMBL/GenBank/DDBJ databases">
        <authorList>
            <consortium name="Pathogen Informatics"/>
            <person name="Doyle S."/>
        </authorList>
    </citation>
    <scope>NUCLEOTIDE SEQUENCE [LARGE SCALE GENOMIC DNA]</scope>
    <source>
        <strain evidence="4 6">NCTC13379</strain>
    </source>
</reference>
<evidence type="ECO:0000313" key="5">
    <source>
        <dbReference type="Proteomes" id="UP000244140"/>
    </source>
</evidence>
<dbReference type="EMBL" id="PZZH01000001">
    <property type="protein sequence ID" value="PTN78091.1"/>
    <property type="molecule type" value="Genomic_DNA"/>
</dbReference>
<gene>
    <name evidence="2" type="ORF">DAI13_10140</name>
    <name evidence="3" type="ORF">H9Q64_09410</name>
    <name evidence="4" type="ORF">NCTC13379_01825</name>
</gene>
<feature type="transmembrane region" description="Helical" evidence="1">
    <location>
        <begin position="16"/>
        <end position="38"/>
    </location>
</feature>
<protein>
    <submittedName>
        <fullName evidence="3">Uncharacterized protein</fullName>
    </submittedName>
</protein>
<organism evidence="3 7">
    <name type="scientific">Enterococcus faecalis</name>
    <name type="common">Streptococcus faecalis</name>
    <dbReference type="NCBI Taxonomy" id="1351"/>
    <lineage>
        <taxon>Bacteria</taxon>
        <taxon>Bacillati</taxon>
        <taxon>Bacillota</taxon>
        <taxon>Bacilli</taxon>
        <taxon>Lactobacillales</taxon>
        <taxon>Enterococcaceae</taxon>
        <taxon>Enterococcus</taxon>
    </lineage>
</organism>